<dbReference type="Proteomes" id="UP000032679">
    <property type="component" value="Unassembled WGS sequence"/>
</dbReference>
<dbReference type="PANTHER" id="PTHR48086">
    <property type="entry name" value="SODIUM/PROLINE SYMPORTER-RELATED"/>
    <property type="match status" value="1"/>
</dbReference>
<keyword evidence="5 8" id="KW-1133">Transmembrane helix</keyword>
<evidence type="ECO:0000256" key="4">
    <source>
        <dbReference type="ARBA" id="ARBA00022692"/>
    </source>
</evidence>
<organism evidence="9 10">
    <name type="scientific">Tanticharoenia sakaeratensis NBRC 103193</name>
    <dbReference type="NCBI Taxonomy" id="1231623"/>
    <lineage>
        <taxon>Bacteria</taxon>
        <taxon>Pseudomonadati</taxon>
        <taxon>Pseudomonadota</taxon>
        <taxon>Alphaproteobacteria</taxon>
        <taxon>Acetobacterales</taxon>
        <taxon>Acetobacteraceae</taxon>
        <taxon>Tanticharoenia</taxon>
    </lineage>
</organism>
<evidence type="ECO:0000313" key="9">
    <source>
        <dbReference type="EMBL" id="GAN55386.1"/>
    </source>
</evidence>
<evidence type="ECO:0000256" key="5">
    <source>
        <dbReference type="ARBA" id="ARBA00022989"/>
    </source>
</evidence>
<dbReference type="InterPro" id="IPR038377">
    <property type="entry name" value="Na/Glc_symporter_sf"/>
</dbReference>
<keyword evidence="4 8" id="KW-0812">Transmembrane</keyword>
<comment type="caution">
    <text evidence="9">The sequence shown here is derived from an EMBL/GenBank/DDBJ whole genome shotgun (WGS) entry which is preliminary data.</text>
</comment>
<evidence type="ECO:0000313" key="10">
    <source>
        <dbReference type="Proteomes" id="UP000032679"/>
    </source>
</evidence>
<dbReference type="RefSeq" id="WP_048850509.1">
    <property type="nucleotide sequence ID" value="NZ_BALE01000048.1"/>
</dbReference>
<evidence type="ECO:0000256" key="6">
    <source>
        <dbReference type="ARBA" id="ARBA00023136"/>
    </source>
</evidence>
<comment type="subcellular location">
    <subcellularLocation>
        <location evidence="1">Membrane</location>
        <topology evidence="1">Multi-pass membrane protein</topology>
    </subcellularLocation>
</comment>
<evidence type="ECO:0000256" key="2">
    <source>
        <dbReference type="ARBA" id="ARBA00006434"/>
    </source>
</evidence>
<dbReference type="OrthoDB" id="9810181at2"/>
<protein>
    <submittedName>
        <fullName evidence="9">Na+/solute symporter</fullName>
    </submittedName>
</protein>
<sequence length="456" mass="47084">MTTLVFALVIALSLVLAWASRRGHAHPSLREYFTASRQFGAVLVFFLSVGETYSIGGLLGFPGGVYARGLPFAVWFVGYLVLSVPVGYLVNPLIWRAAKRLDALTLADLYGGHTRSRGLEILVALCAIGFLIPWGAMQFAGLNVALSGLGLHLPRAGLMGGAGVLAFAYLALSGVRAPAYVSVLKDALLIGAIALVAGAVLMAGFPPGSLARAWPAIPPDGPLLTPHQERYAITTTIFQALGLYMSPLTMAYIFTARSARAIRRAQIPMPLYMAMFPALTLVALAARASAVPLGSPNDAFIASARTLLSPGLLGLAAGAAALAGLVVLAGTCLAIGPLISRNLLPQLPETKQKAYAQGAMVGYLVLSMAAALALPGLIVTLNNLTYLGITQFLPGAIVIGLARPVSPVRLALGLIVGDAVGVSLFLGGFDCAGINAGLIGLVLNAAIVATGLRRTA</sequence>
<reference evidence="9 10" key="1">
    <citation type="submission" date="2012-10" db="EMBL/GenBank/DDBJ databases">
        <title>Genome sequencing of Tanticharoenia sakaeratensis NBRC 103193.</title>
        <authorList>
            <person name="Azuma Y."/>
            <person name="Hadano H."/>
            <person name="Hirakawa H."/>
            <person name="Matsushita K."/>
        </authorList>
    </citation>
    <scope>NUCLEOTIDE SEQUENCE [LARGE SCALE GENOMIC DNA]</scope>
    <source>
        <strain evidence="9 10">NBRC 103193</strain>
    </source>
</reference>
<feature type="transmembrane region" description="Helical" evidence="8">
    <location>
        <begin position="119"/>
        <end position="136"/>
    </location>
</feature>
<feature type="transmembrane region" description="Helical" evidence="8">
    <location>
        <begin position="231"/>
        <end position="254"/>
    </location>
</feature>
<evidence type="ECO:0000256" key="8">
    <source>
        <dbReference type="SAM" id="Phobius"/>
    </source>
</evidence>
<dbReference type="EMBL" id="BALE01000048">
    <property type="protein sequence ID" value="GAN55386.1"/>
    <property type="molecule type" value="Genomic_DNA"/>
</dbReference>
<dbReference type="InterPro" id="IPR050277">
    <property type="entry name" value="Sodium:Solute_Symporter"/>
</dbReference>
<feature type="transmembrane region" description="Helical" evidence="8">
    <location>
        <begin position="360"/>
        <end position="378"/>
    </location>
</feature>
<feature type="transmembrane region" description="Helical" evidence="8">
    <location>
        <begin position="432"/>
        <end position="452"/>
    </location>
</feature>
<feature type="transmembrane region" description="Helical" evidence="8">
    <location>
        <begin position="274"/>
        <end position="293"/>
    </location>
</feature>
<evidence type="ECO:0000256" key="1">
    <source>
        <dbReference type="ARBA" id="ARBA00004141"/>
    </source>
</evidence>
<dbReference type="AlphaFoldDB" id="A0A0D6MPM8"/>
<comment type="similarity">
    <text evidence="2 7">Belongs to the sodium:solute symporter (SSF) (TC 2.A.21) family.</text>
</comment>
<feature type="transmembrane region" description="Helical" evidence="8">
    <location>
        <begin position="72"/>
        <end position="90"/>
    </location>
</feature>
<evidence type="ECO:0000256" key="3">
    <source>
        <dbReference type="ARBA" id="ARBA00022448"/>
    </source>
</evidence>
<keyword evidence="10" id="KW-1185">Reference proteome</keyword>
<gene>
    <name evidence="9" type="ORF">Tasa_048_011</name>
</gene>
<dbReference type="PANTHER" id="PTHR48086:SF8">
    <property type="entry name" value="MONOCARBOXYLIC ACID PERMEASE"/>
    <property type="match status" value="1"/>
</dbReference>
<dbReference type="STRING" id="1231623.Tasa_048_011"/>
<accession>A0A0D6MPM8</accession>
<dbReference type="GO" id="GO:0005886">
    <property type="term" value="C:plasma membrane"/>
    <property type="evidence" value="ECO:0007669"/>
    <property type="project" value="TreeGrafter"/>
</dbReference>
<dbReference type="Pfam" id="PF00474">
    <property type="entry name" value="SSF"/>
    <property type="match status" value="1"/>
</dbReference>
<dbReference type="PROSITE" id="PS50283">
    <property type="entry name" value="NA_SOLUT_SYMP_3"/>
    <property type="match status" value="1"/>
</dbReference>
<feature type="transmembrane region" description="Helical" evidence="8">
    <location>
        <begin position="384"/>
        <end position="401"/>
    </location>
</feature>
<dbReference type="Gene3D" id="1.20.1730.10">
    <property type="entry name" value="Sodium/glucose cotransporter"/>
    <property type="match status" value="1"/>
</dbReference>
<keyword evidence="3" id="KW-0813">Transport</keyword>
<proteinExistence type="inferred from homology"/>
<feature type="transmembrane region" description="Helical" evidence="8">
    <location>
        <begin position="187"/>
        <end position="205"/>
    </location>
</feature>
<dbReference type="InterPro" id="IPR001734">
    <property type="entry name" value="Na/solute_symporter"/>
</dbReference>
<feature type="transmembrane region" description="Helical" evidence="8">
    <location>
        <begin position="156"/>
        <end position="175"/>
    </location>
</feature>
<feature type="transmembrane region" description="Helical" evidence="8">
    <location>
        <begin position="408"/>
        <end position="426"/>
    </location>
</feature>
<keyword evidence="6 8" id="KW-0472">Membrane</keyword>
<name>A0A0D6MPM8_9PROT</name>
<feature type="transmembrane region" description="Helical" evidence="8">
    <location>
        <begin position="313"/>
        <end position="339"/>
    </location>
</feature>
<dbReference type="GO" id="GO:0022857">
    <property type="term" value="F:transmembrane transporter activity"/>
    <property type="evidence" value="ECO:0007669"/>
    <property type="project" value="InterPro"/>
</dbReference>
<evidence type="ECO:0000256" key="7">
    <source>
        <dbReference type="RuleBase" id="RU362091"/>
    </source>
</evidence>